<feature type="compositionally biased region" description="Low complexity" evidence="2">
    <location>
        <begin position="316"/>
        <end position="326"/>
    </location>
</feature>
<evidence type="ECO:0000256" key="1">
    <source>
        <dbReference type="ARBA" id="ARBA00007447"/>
    </source>
</evidence>
<dbReference type="Gene3D" id="2.40.70.10">
    <property type="entry name" value="Acid Proteases"/>
    <property type="match status" value="2"/>
</dbReference>
<dbReference type="GO" id="GO:0004190">
    <property type="term" value="F:aspartic-type endopeptidase activity"/>
    <property type="evidence" value="ECO:0007669"/>
    <property type="project" value="InterPro"/>
</dbReference>
<dbReference type="PANTHER" id="PTHR47966">
    <property type="entry name" value="BETA-SITE APP-CLEAVING ENZYME, ISOFORM A-RELATED"/>
    <property type="match status" value="1"/>
</dbReference>
<dbReference type="VEuPathDB" id="FungiDB:BD410DRAFT_45453"/>
<dbReference type="Proteomes" id="UP000294933">
    <property type="component" value="Unassembled WGS sequence"/>
</dbReference>
<protein>
    <submittedName>
        <fullName evidence="5">Acid protease</fullName>
    </submittedName>
</protein>
<dbReference type="Pfam" id="PF00026">
    <property type="entry name" value="Asp"/>
    <property type="match status" value="1"/>
</dbReference>
<feature type="compositionally biased region" description="Gly residues" evidence="2">
    <location>
        <begin position="327"/>
        <end position="337"/>
    </location>
</feature>
<dbReference type="PROSITE" id="PS51767">
    <property type="entry name" value="PEPTIDASE_A1"/>
    <property type="match status" value="1"/>
</dbReference>
<evidence type="ECO:0000256" key="3">
    <source>
        <dbReference type="SAM" id="Phobius"/>
    </source>
</evidence>
<dbReference type="InterPro" id="IPR033121">
    <property type="entry name" value="PEPTIDASE_A1"/>
</dbReference>
<feature type="transmembrane region" description="Helical" evidence="3">
    <location>
        <begin position="358"/>
        <end position="382"/>
    </location>
</feature>
<dbReference type="EMBL" id="ML170156">
    <property type="protein sequence ID" value="TDL29886.1"/>
    <property type="molecule type" value="Genomic_DNA"/>
</dbReference>
<organism evidence="5 6">
    <name type="scientific">Rickenella mellea</name>
    <dbReference type="NCBI Taxonomy" id="50990"/>
    <lineage>
        <taxon>Eukaryota</taxon>
        <taxon>Fungi</taxon>
        <taxon>Dikarya</taxon>
        <taxon>Basidiomycota</taxon>
        <taxon>Agaricomycotina</taxon>
        <taxon>Agaricomycetes</taxon>
        <taxon>Hymenochaetales</taxon>
        <taxon>Rickenellaceae</taxon>
        <taxon>Rickenella</taxon>
    </lineage>
</organism>
<keyword evidence="3" id="KW-1133">Transmembrane helix</keyword>
<dbReference type="PANTHER" id="PTHR47966:SF51">
    <property type="entry name" value="BETA-SITE APP-CLEAVING ENZYME, ISOFORM A-RELATED"/>
    <property type="match status" value="1"/>
</dbReference>
<accession>A0A4R5XHG8</accession>
<gene>
    <name evidence="5" type="ORF">BD410DRAFT_45453</name>
</gene>
<feature type="domain" description="Peptidase A1" evidence="4">
    <location>
        <begin position="1"/>
        <end position="280"/>
    </location>
</feature>
<keyword evidence="3" id="KW-0812">Transmembrane</keyword>
<keyword evidence="5" id="KW-0378">Hydrolase</keyword>
<feature type="region of interest" description="Disordered" evidence="2">
    <location>
        <begin position="313"/>
        <end position="340"/>
    </location>
</feature>
<evidence type="ECO:0000313" key="5">
    <source>
        <dbReference type="EMBL" id="TDL29886.1"/>
    </source>
</evidence>
<dbReference type="CDD" id="cd05471">
    <property type="entry name" value="pepsin_like"/>
    <property type="match status" value="1"/>
</dbReference>
<comment type="similarity">
    <text evidence="1">Belongs to the peptidase A1 family.</text>
</comment>
<dbReference type="InterPro" id="IPR001461">
    <property type="entry name" value="Aspartic_peptidase_A1"/>
</dbReference>
<proteinExistence type="inferred from homology"/>
<evidence type="ECO:0000313" key="6">
    <source>
        <dbReference type="Proteomes" id="UP000294933"/>
    </source>
</evidence>
<reference evidence="5 6" key="1">
    <citation type="submission" date="2018-06" db="EMBL/GenBank/DDBJ databases">
        <title>A transcriptomic atlas of mushroom development highlights an independent origin of complex multicellularity.</title>
        <authorList>
            <consortium name="DOE Joint Genome Institute"/>
            <person name="Krizsan K."/>
            <person name="Almasi E."/>
            <person name="Merenyi Z."/>
            <person name="Sahu N."/>
            <person name="Viragh M."/>
            <person name="Koszo T."/>
            <person name="Mondo S."/>
            <person name="Kiss B."/>
            <person name="Balint B."/>
            <person name="Kues U."/>
            <person name="Barry K."/>
            <person name="Hegedus J.C."/>
            <person name="Henrissat B."/>
            <person name="Johnson J."/>
            <person name="Lipzen A."/>
            <person name="Ohm R."/>
            <person name="Nagy I."/>
            <person name="Pangilinan J."/>
            <person name="Yan J."/>
            <person name="Xiong Y."/>
            <person name="Grigoriev I.V."/>
            <person name="Hibbett D.S."/>
            <person name="Nagy L.G."/>
        </authorList>
    </citation>
    <scope>NUCLEOTIDE SEQUENCE [LARGE SCALE GENOMIC DNA]</scope>
    <source>
        <strain evidence="5 6">SZMC22713</strain>
    </source>
</reference>
<evidence type="ECO:0000259" key="4">
    <source>
        <dbReference type="PROSITE" id="PS51767"/>
    </source>
</evidence>
<dbReference type="STRING" id="50990.A0A4R5XHG8"/>
<dbReference type="OrthoDB" id="2747330at2759"/>
<dbReference type="InterPro" id="IPR034164">
    <property type="entry name" value="Pepsin-like_dom"/>
</dbReference>
<name>A0A4R5XHG8_9AGAM</name>
<dbReference type="SUPFAM" id="SSF50630">
    <property type="entry name" value="Acid proteases"/>
    <property type="match status" value="1"/>
</dbReference>
<keyword evidence="3" id="KW-0472">Membrane</keyword>
<dbReference type="InterPro" id="IPR021109">
    <property type="entry name" value="Peptidase_aspartic_dom_sf"/>
</dbReference>
<evidence type="ECO:0000256" key="2">
    <source>
        <dbReference type="SAM" id="MobiDB-lite"/>
    </source>
</evidence>
<keyword evidence="5" id="KW-0645">Protease</keyword>
<dbReference type="GO" id="GO:0006508">
    <property type="term" value="P:proteolysis"/>
    <property type="evidence" value="ECO:0007669"/>
    <property type="project" value="UniProtKB-KW"/>
</dbReference>
<keyword evidence="6" id="KW-1185">Reference proteome</keyword>
<dbReference type="AlphaFoldDB" id="A0A4R5XHG8"/>
<sequence length="549" mass="57086">MQYGIGWAYGDLALAPVTIAGVTVPSQALLDVSSAANPVLSSGGSGIAGLGFTALSTIDYEVNKTGASYGRSLLYNAFQADKTTPNFIAFALQRTDDPTDDVTGSFSIGEYEPAYASVANEPKIPTWPVVDPQRWTILLDSFIVGSQTVSVSTNVSGAPTNKAVVLVDSGTSYTYCTQDAAQAIYGGVSGAHFDDSLGQWVVPCDAEIDLALQFGGKMYPVHPLDVVPNNPSNPLSCVGSFVPQAVSVSGGTFDWLMGDNVLRSVYSVYDFGDFDSAGNVGNPYVQLYSLIPDPDAASQDFHAKRGGAARTGITYNASNSTTPAGTTGSGSGSGSGSGVSVTDKVADNLSKIVDYIPAMLGLLGLNALVLMLVAVVGICFFVRRRRTGGGAEGGKNKWRKNKAKAGMAPMPLSRAATPAAASSRHSYVPVDNDNNDITMTNDMGGAAPHSPGYHQQQFHKEPEDMPFEPPVPAFHALDGDTLRPLPPSGGQFSMFSTASGGYPQARGSLSGVPGSYRVSAAGSENTVFVPPTPGYLLDGKGGDRPKSIA</sequence>